<dbReference type="EMBL" id="BLAL01000237">
    <property type="protein sequence ID" value="GES94658.1"/>
    <property type="molecule type" value="Genomic_DNA"/>
</dbReference>
<dbReference type="InterPro" id="IPR041078">
    <property type="entry name" value="Plavaka"/>
</dbReference>
<name>A0A8H3LTJ8_9GLOM</name>
<dbReference type="Proteomes" id="UP000615446">
    <property type="component" value="Unassembled WGS sequence"/>
</dbReference>
<protein>
    <submittedName>
        <fullName evidence="2">Uncharacterized protein</fullName>
    </submittedName>
</protein>
<dbReference type="Pfam" id="PF18759">
    <property type="entry name" value="Plavaka"/>
    <property type="match status" value="1"/>
</dbReference>
<feature type="region of interest" description="Disordered" evidence="1">
    <location>
        <begin position="32"/>
        <end position="61"/>
    </location>
</feature>
<comment type="caution">
    <text evidence="2">The sequence shown here is derived from an EMBL/GenBank/DDBJ whole genome shotgun (WGS) entry which is preliminary data.</text>
</comment>
<gene>
    <name evidence="2" type="ORF">RCL2_002137800</name>
</gene>
<dbReference type="AlphaFoldDB" id="A0A8H3LTJ8"/>
<evidence type="ECO:0000313" key="3">
    <source>
        <dbReference type="Proteomes" id="UP000615446"/>
    </source>
</evidence>
<accession>A0A8H3LTJ8</accession>
<proteinExistence type="predicted"/>
<reference evidence="2" key="1">
    <citation type="submission" date="2019-10" db="EMBL/GenBank/DDBJ databases">
        <title>Conservation and host-specific expression of non-tandemly repeated heterogenous ribosome RNA gene in arbuscular mycorrhizal fungi.</title>
        <authorList>
            <person name="Maeda T."/>
            <person name="Kobayashi Y."/>
            <person name="Nakagawa T."/>
            <person name="Ezawa T."/>
            <person name="Yamaguchi K."/>
            <person name="Bino T."/>
            <person name="Nishimoto Y."/>
            <person name="Shigenobu S."/>
            <person name="Kawaguchi M."/>
        </authorList>
    </citation>
    <scope>NUCLEOTIDE SEQUENCE</scope>
    <source>
        <strain evidence="2">HR1</strain>
    </source>
</reference>
<organism evidence="2 3">
    <name type="scientific">Rhizophagus clarus</name>
    <dbReference type="NCBI Taxonomy" id="94130"/>
    <lineage>
        <taxon>Eukaryota</taxon>
        <taxon>Fungi</taxon>
        <taxon>Fungi incertae sedis</taxon>
        <taxon>Mucoromycota</taxon>
        <taxon>Glomeromycotina</taxon>
        <taxon>Glomeromycetes</taxon>
        <taxon>Glomerales</taxon>
        <taxon>Glomeraceae</taxon>
        <taxon>Rhizophagus</taxon>
    </lineage>
</organism>
<dbReference type="OrthoDB" id="3199698at2759"/>
<feature type="compositionally biased region" description="Basic and acidic residues" evidence="1">
    <location>
        <begin position="41"/>
        <end position="51"/>
    </location>
</feature>
<sequence length="397" mass="46470">MSFKCPLCMRIFSQRFAYTQHAQKCLKNVEVEVEEDDDNNDSEKYSSEMDTRSNLSSEYENDKVEVDDDNDVQNMSFDSIGSAISEMSLEDSNFENILDSSEEPEIFEEPKNLNTKTCTEFPNDAYKDLMLLVTKYKITIKVGRAFMNNMKFSNLEFSKVLITKHEDKDYFLYYQNLIQCIKNILTVPDITQNFALSYENYEYNRESIYSEQNTGKWWKTTQESLPTGSKLLSIILYSDATTTDTLGKSQLHPIYITLGNIPIWQAANKDLVRDTFHKSLRHLLEPIILLKDGIDLFINNENTWFYPRVSTIIADWPEAANLSVNDVILRTHDEMRKNFENDTQRSVCIESVHNFFWDLPNINIYLATVPDRMHQFRFRIISLSNYLHVRYLKIATC</sequence>
<evidence type="ECO:0000313" key="2">
    <source>
        <dbReference type="EMBL" id="GES94658.1"/>
    </source>
</evidence>
<evidence type="ECO:0000256" key="1">
    <source>
        <dbReference type="SAM" id="MobiDB-lite"/>
    </source>
</evidence>